<dbReference type="InterPro" id="IPR012337">
    <property type="entry name" value="RNaseH-like_sf"/>
</dbReference>
<gene>
    <name evidence="2" type="ORF">THAPSDRAFT_11725</name>
</gene>
<dbReference type="HOGENOM" id="CLU_009056_0_0_1"/>
<dbReference type="KEGG" id="tps:THAPSDRAFT_11725"/>
<evidence type="ECO:0008006" key="4">
    <source>
        <dbReference type="Google" id="ProtNLM"/>
    </source>
</evidence>
<reference evidence="2 3" key="2">
    <citation type="journal article" date="2008" name="Nature">
        <title>The Phaeodactylum genome reveals the evolutionary history of diatom genomes.</title>
        <authorList>
            <person name="Bowler C."/>
            <person name="Allen A.E."/>
            <person name="Badger J.H."/>
            <person name="Grimwood J."/>
            <person name="Jabbari K."/>
            <person name="Kuo A."/>
            <person name="Maheswari U."/>
            <person name="Martens C."/>
            <person name="Maumus F."/>
            <person name="Otillar R.P."/>
            <person name="Rayko E."/>
            <person name="Salamov A."/>
            <person name="Vandepoele K."/>
            <person name="Beszteri B."/>
            <person name="Gruber A."/>
            <person name="Heijde M."/>
            <person name="Katinka M."/>
            <person name="Mock T."/>
            <person name="Valentin K."/>
            <person name="Verret F."/>
            <person name="Berges J.A."/>
            <person name="Brownlee C."/>
            <person name="Cadoret J.P."/>
            <person name="Chiovitti A."/>
            <person name="Choi C.J."/>
            <person name="Coesel S."/>
            <person name="De Martino A."/>
            <person name="Detter J.C."/>
            <person name="Durkin C."/>
            <person name="Falciatore A."/>
            <person name="Fournet J."/>
            <person name="Haruta M."/>
            <person name="Huysman M.J."/>
            <person name="Jenkins B.D."/>
            <person name="Jiroutova K."/>
            <person name="Jorgensen R.E."/>
            <person name="Joubert Y."/>
            <person name="Kaplan A."/>
            <person name="Kroger N."/>
            <person name="Kroth P.G."/>
            <person name="La Roche J."/>
            <person name="Lindquist E."/>
            <person name="Lommer M."/>
            <person name="Martin-Jezequel V."/>
            <person name="Lopez P.J."/>
            <person name="Lucas S."/>
            <person name="Mangogna M."/>
            <person name="McGinnis K."/>
            <person name="Medlin L.K."/>
            <person name="Montsant A."/>
            <person name="Oudot-Le Secq M.P."/>
            <person name="Napoli C."/>
            <person name="Obornik M."/>
            <person name="Parker M.S."/>
            <person name="Petit J.L."/>
            <person name="Porcel B.M."/>
            <person name="Poulsen N."/>
            <person name="Robison M."/>
            <person name="Rychlewski L."/>
            <person name="Rynearson T.A."/>
            <person name="Schmutz J."/>
            <person name="Shapiro H."/>
            <person name="Siaut M."/>
            <person name="Stanley M."/>
            <person name="Sussman M.R."/>
            <person name="Taylor A.R."/>
            <person name="Vardi A."/>
            <person name="von Dassow P."/>
            <person name="Vyverman W."/>
            <person name="Willis A."/>
            <person name="Wyrwicz L.S."/>
            <person name="Rokhsar D.S."/>
            <person name="Weissenbach J."/>
            <person name="Armbrust E.V."/>
            <person name="Green B.R."/>
            <person name="Van de Peer Y."/>
            <person name="Grigoriev I.V."/>
        </authorList>
    </citation>
    <scope>NUCLEOTIDE SEQUENCE [LARGE SCALE GENOMIC DNA]</scope>
    <source>
        <strain evidence="2 3">CCMP1335</strain>
    </source>
</reference>
<dbReference type="GO" id="GO:0003676">
    <property type="term" value="F:nucleic acid binding"/>
    <property type="evidence" value="ECO:0007669"/>
    <property type="project" value="InterPro"/>
</dbReference>
<dbReference type="AlphaFoldDB" id="B8CFD3"/>
<organism evidence="2 3">
    <name type="scientific">Thalassiosira pseudonana</name>
    <name type="common">Marine diatom</name>
    <name type="synonym">Cyclotella nana</name>
    <dbReference type="NCBI Taxonomy" id="35128"/>
    <lineage>
        <taxon>Eukaryota</taxon>
        <taxon>Sar</taxon>
        <taxon>Stramenopiles</taxon>
        <taxon>Ochrophyta</taxon>
        <taxon>Bacillariophyta</taxon>
        <taxon>Coscinodiscophyceae</taxon>
        <taxon>Thalassiosirophycidae</taxon>
        <taxon>Thalassiosirales</taxon>
        <taxon>Thalassiosiraceae</taxon>
        <taxon>Thalassiosira</taxon>
    </lineage>
</organism>
<dbReference type="InterPro" id="IPR036397">
    <property type="entry name" value="RNaseH_sf"/>
</dbReference>
<sequence>MADAAAAIASTQSHVEAPSPEAKLASTDTTAAAKILNEHKLKAAAINILAILHDMASTRNMARAPDASQPINAAHSDNSISHSTNPSDEVSVGETALPRSHSVPQQQSSHERNPADMDAWKTNPCSFCRLYKRHHVHDDTTVCYLDPDYTHKRRDDEQMQFWAFKLIQDRARALQQKQKTKQTTRQERATALSSEEDDVVCQGGSATGQQTETEQWIPVRKGNKLALSNLNSIKNSKLAEKLSYAYANLPAFAADPPPPLETQQSTTQQSTTQQTNTISTFRCKAARRLIRRHLRRTNAAADDAFLDEQITIAEDERTARAKADPNNPFRHAVDTAHTQPSACPSILQCGRNFSHSIQNTINQLWRTVSDNTKRVRFAKQAQLRIFHETNLPITVTYDSGADGHYISETDRRQAGLPILRRSTKQVGVANGNISRGQHVTELPIPALSKQAKQADTFPDFPHSLMSVGKTADDGMVSIFTHDGVTVFKEDDVLITCKDKPILIGVRDARGRYRIPLVQSSTGTWQPRRPSKKAQSILRQANSVYDLPNTEEAIKWMHAVCGFPVNTGWQLIGWPLLTVKSIQKYYPETTETSKGHMSQTRKNVRSTKPKPFETINSDSLRGKKLRDVYSKVYDVRETIFSDQTGQFPTRSLSGNRYIMVLVEIDSSCILVEPMKSRKDAEMIRAYNALLLRLRRANIIPKKHVLDNEISDSMKNLIRDEHRMQLELVPPGCHRRNAAEVAIRNFKAHFLSVLAGVSPDFPLQLWDRLLPQTEITLNLLRQSNATPTISAYAHLNGLHVTLPWHEPWNRSLRQSLAHRLNGYLTQLHIMATR</sequence>
<feature type="region of interest" description="Disordered" evidence="1">
    <location>
        <begin position="591"/>
        <end position="610"/>
    </location>
</feature>
<feature type="region of interest" description="Disordered" evidence="1">
    <location>
        <begin position="176"/>
        <end position="214"/>
    </location>
</feature>
<name>B8CFD3_THAPS</name>
<feature type="compositionally biased region" description="Basic and acidic residues" evidence="1">
    <location>
        <begin position="109"/>
        <end position="119"/>
    </location>
</feature>
<accession>B8CFD3</accession>
<reference evidence="2 3" key="1">
    <citation type="journal article" date="2004" name="Science">
        <title>The genome of the diatom Thalassiosira pseudonana: ecology, evolution, and metabolism.</title>
        <authorList>
            <person name="Armbrust E.V."/>
            <person name="Berges J.A."/>
            <person name="Bowler C."/>
            <person name="Green B.R."/>
            <person name="Martinez D."/>
            <person name="Putnam N.H."/>
            <person name="Zhou S."/>
            <person name="Allen A.E."/>
            <person name="Apt K.E."/>
            <person name="Bechner M."/>
            <person name="Brzezinski M.A."/>
            <person name="Chaal B.K."/>
            <person name="Chiovitti A."/>
            <person name="Davis A.K."/>
            <person name="Demarest M.S."/>
            <person name="Detter J.C."/>
            <person name="Glavina T."/>
            <person name="Goodstein D."/>
            <person name="Hadi M.Z."/>
            <person name="Hellsten U."/>
            <person name="Hildebrand M."/>
            <person name="Jenkins B.D."/>
            <person name="Jurka J."/>
            <person name="Kapitonov V.V."/>
            <person name="Kroger N."/>
            <person name="Lau W.W."/>
            <person name="Lane T.W."/>
            <person name="Larimer F.W."/>
            <person name="Lippmeier J.C."/>
            <person name="Lucas S."/>
            <person name="Medina M."/>
            <person name="Montsant A."/>
            <person name="Obornik M."/>
            <person name="Parker M.S."/>
            <person name="Palenik B."/>
            <person name="Pazour G.J."/>
            <person name="Richardson P.M."/>
            <person name="Rynearson T.A."/>
            <person name="Saito M.A."/>
            <person name="Schwartz D.C."/>
            <person name="Thamatrakoln K."/>
            <person name="Valentin K."/>
            <person name="Vardi A."/>
            <person name="Wilkerson F.P."/>
            <person name="Rokhsar D.S."/>
        </authorList>
    </citation>
    <scope>NUCLEOTIDE SEQUENCE [LARGE SCALE GENOMIC DNA]</scope>
    <source>
        <strain evidence="2 3">CCMP1335</strain>
    </source>
</reference>
<dbReference type="GeneID" id="7443690"/>
<dbReference type="RefSeq" id="XP_002294828.1">
    <property type="nucleotide sequence ID" value="XM_002294792.1"/>
</dbReference>
<evidence type="ECO:0000313" key="3">
    <source>
        <dbReference type="Proteomes" id="UP000001449"/>
    </source>
</evidence>
<protein>
    <recommendedName>
        <fullName evidence="4">Integrase catalytic domain-containing protein</fullName>
    </recommendedName>
</protein>
<keyword evidence="3" id="KW-1185">Reference proteome</keyword>
<dbReference type="Gene3D" id="3.30.420.10">
    <property type="entry name" value="Ribonuclease H-like superfamily/Ribonuclease H"/>
    <property type="match status" value="1"/>
</dbReference>
<dbReference type="eggNOG" id="ENOG502SKKF">
    <property type="taxonomic scope" value="Eukaryota"/>
</dbReference>
<feature type="region of interest" description="Disordered" evidence="1">
    <location>
        <begin position="69"/>
        <end position="119"/>
    </location>
</feature>
<dbReference type="InParanoid" id="B8CFD3"/>
<proteinExistence type="predicted"/>
<dbReference type="SUPFAM" id="SSF53098">
    <property type="entry name" value="Ribonuclease H-like"/>
    <property type="match status" value="1"/>
</dbReference>
<evidence type="ECO:0000313" key="2">
    <source>
        <dbReference type="EMBL" id="EED87608.1"/>
    </source>
</evidence>
<dbReference type="PaxDb" id="35128-Thaps11725"/>
<dbReference type="EMBL" id="CM000653">
    <property type="protein sequence ID" value="EED87608.1"/>
    <property type="molecule type" value="Genomic_DNA"/>
</dbReference>
<feature type="region of interest" description="Disordered" evidence="1">
    <location>
        <begin position="255"/>
        <end position="277"/>
    </location>
</feature>
<feature type="region of interest" description="Disordered" evidence="1">
    <location>
        <begin position="1"/>
        <end position="24"/>
    </location>
</feature>
<feature type="compositionally biased region" description="Low complexity" evidence="1">
    <location>
        <begin position="262"/>
        <end position="277"/>
    </location>
</feature>
<evidence type="ECO:0000256" key="1">
    <source>
        <dbReference type="SAM" id="MobiDB-lite"/>
    </source>
</evidence>
<feature type="compositionally biased region" description="Polar residues" evidence="1">
    <location>
        <begin position="69"/>
        <end position="88"/>
    </location>
</feature>
<dbReference type="Proteomes" id="UP000001449">
    <property type="component" value="Chromosome 22"/>
</dbReference>
<feature type="compositionally biased region" description="Polar residues" evidence="1">
    <location>
        <begin position="591"/>
        <end position="600"/>
    </location>
</feature>